<dbReference type="SUPFAM" id="SSF55781">
    <property type="entry name" value="GAF domain-like"/>
    <property type="match status" value="1"/>
</dbReference>
<evidence type="ECO:0000259" key="4">
    <source>
        <dbReference type="PROSITE" id="PS51077"/>
    </source>
</evidence>
<dbReference type="Gene3D" id="1.10.10.10">
    <property type="entry name" value="Winged helix-like DNA-binding domain superfamily/Winged helix DNA-binding domain"/>
    <property type="match status" value="1"/>
</dbReference>
<evidence type="ECO:0000256" key="3">
    <source>
        <dbReference type="ARBA" id="ARBA00023163"/>
    </source>
</evidence>
<reference evidence="6 7" key="1">
    <citation type="submission" date="2018-01" db="EMBL/GenBank/DDBJ databases">
        <title>Complete genome sequences of 14 Citrobacter spp. isolated from plant in Canada.</title>
        <authorList>
            <person name="Bhandare S.G."/>
            <person name="Colavecchio A."/>
            <person name="Jeukens J."/>
            <person name="Emond-Rheault J.-G."/>
            <person name="Freschi L."/>
            <person name="Hamel J."/>
            <person name="Kukavica-Ibrulj I."/>
            <person name="Levesque R."/>
            <person name="Goodridge L."/>
        </authorList>
    </citation>
    <scope>NUCLEOTIDE SEQUENCE [LARGE SCALE GENOMIC DNA]</scope>
    <source>
        <strain evidence="6 7">S1285</strain>
    </source>
</reference>
<dbReference type="GO" id="GO:0045892">
    <property type="term" value="P:negative regulation of DNA-templated transcription"/>
    <property type="evidence" value="ECO:0007669"/>
    <property type="project" value="TreeGrafter"/>
</dbReference>
<comment type="caution">
    <text evidence="6">The sequence shown here is derived from an EMBL/GenBank/DDBJ whole genome shotgun (WGS) entry which is preliminary data.</text>
</comment>
<dbReference type="PANTHER" id="PTHR30136">
    <property type="entry name" value="HELIX-TURN-HELIX TRANSCRIPTIONAL REGULATOR, ICLR FAMILY"/>
    <property type="match status" value="1"/>
</dbReference>
<dbReference type="SMART" id="SM00346">
    <property type="entry name" value="HTH_ICLR"/>
    <property type="match status" value="1"/>
</dbReference>
<dbReference type="GO" id="GO:0003700">
    <property type="term" value="F:DNA-binding transcription factor activity"/>
    <property type="evidence" value="ECO:0007669"/>
    <property type="project" value="TreeGrafter"/>
</dbReference>
<dbReference type="InterPro" id="IPR014757">
    <property type="entry name" value="Tscrpt_reg_IclR_C"/>
</dbReference>
<evidence type="ECO:0000313" key="7">
    <source>
        <dbReference type="Proteomes" id="UP000237003"/>
    </source>
</evidence>
<dbReference type="PROSITE" id="PS51078">
    <property type="entry name" value="ICLR_ED"/>
    <property type="match status" value="1"/>
</dbReference>
<evidence type="ECO:0000256" key="1">
    <source>
        <dbReference type="ARBA" id="ARBA00023015"/>
    </source>
</evidence>
<dbReference type="GeneID" id="66274164"/>
<evidence type="ECO:0000313" key="6">
    <source>
        <dbReference type="EMBL" id="POU64655.1"/>
    </source>
</evidence>
<organism evidence="6 7">
    <name type="scientific">Citrobacter amalonaticus</name>
    <dbReference type="NCBI Taxonomy" id="35703"/>
    <lineage>
        <taxon>Bacteria</taxon>
        <taxon>Pseudomonadati</taxon>
        <taxon>Pseudomonadota</taxon>
        <taxon>Gammaproteobacteria</taxon>
        <taxon>Enterobacterales</taxon>
        <taxon>Enterobacteriaceae</taxon>
        <taxon>Citrobacter</taxon>
    </lineage>
</organism>
<dbReference type="InterPro" id="IPR036390">
    <property type="entry name" value="WH_DNA-bd_sf"/>
</dbReference>
<dbReference type="InterPro" id="IPR005471">
    <property type="entry name" value="Tscrpt_reg_IclR_N"/>
</dbReference>
<dbReference type="Proteomes" id="UP000237003">
    <property type="component" value="Unassembled WGS sequence"/>
</dbReference>
<keyword evidence="2" id="KW-0238">DNA-binding</keyword>
<dbReference type="InterPro" id="IPR050707">
    <property type="entry name" value="HTH_MetabolicPath_Reg"/>
</dbReference>
<protein>
    <submittedName>
        <fullName evidence="6">Transcriptional regulator</fullName>
    </submittedName>
</protein>
<dbReference type="AlphaFoldDB" id="A0A2S4RWC4"/>
<dbReference type="Pfam" id="PF01614">
    <property type="entry name" value="IclR_C"/>
    <property type="match status" value="1"/>
</dbReference>
<evidence type="ECO:0000256" key="2">
    <source>
        <dbReference type="ARBA" id="ARBA00023125"/>
    </source>
</evidence>
<dbReference type="PROSITE" id="PS51077">
    <property type="entry name" value="HTH_ICLR"/>
    <property type="match status" value="1"/>
</dbReference>
<feature type="domain" description="HTH iclR-type" evidence="4">
    <location>
        <begin position="11"/>
        <end position="70"/>
    </location>
</feature>
<dbReference type="EMBL" id="PQLX01000005">
    <property type="protein sequence ID" value="POU64655.1"/>
    <property type="molecule type" value="Genomic_DNA"/>
</dbReference>
<keyword evidence="3" id="KW-0804">Transcription</keyword>
<accession>A0A2S4RWC4</accession>
<feature type="domain" description="IclR-ED" evidence="5">
    <location>
        <begin position="71"/>
        <end position="247"/>
    </location>
</feature>
<evidence type="ECO:0000259" key="5">
    <source>
        <dbReference type="PROSITE" id="PS51078"/>
    </source>
</evidence>
<name>A0A2S4RWC4_CITAM</name>
<dbReference type="OrthoDB" id="9807558at2"/>
<proteinExistence type="predicted"/>
<dbReference type="Pfam" id="PF09339">
    <property type="entry name" value="HTH_IclR"/>
    <property type="match status" value="1"/>
</dbReference>
<dbReference type="Gene3D" id="3.30.450.40">
    <property type="match status" value="1"/>
</dbReference>
<dbReference type="InterPro" id="IPR029016">
    <property type="entry name" value="GAF-like_dom_sf"/>
</dbReference>
<dbReference type="InterPro" id="IPR036388">
    <property type="entry name" value="WH-like_DNA-bd_sf"/>
</dbReference>
<keyword evidence="1" id="KW-0805">Transcription regulation</keyword>
<dbReference type="PANTHER" id="PTHR30136:SF35">
    <property type="entry name" value="HTH-TYPE TRANSCRIPTIONAL REGULATOR RV1719"/>
    <property type="match status" value="1"/>
</dbReference>
<gene>
    <name evidence="6" type="ORF">C3430_15905</name>
</gene>
<dbReference type="RefSeq" id="WP_047389881.1">
    <property type="nucleotide sequence ID" value="NZ_PQLX01000005.1"/>
</dbReference>
<dbReference type="GO" id="GO:0003677">
    <property type="term" value="F:DNA binding"/>
    <property type="evidence" value="ECO:0007669"/>
    <property type="project" value="UniProtKB-KW"/>
</dbReference>
<sequence length="254" mass="28102">MDAQPTEITGVQTLLRGLAVIDAVASGCRDLRSVGEFTGTSKSTTHRLLSALVQQRFLRFTHHDGYALGPRLIELGTRSLENTPLYPLARPFLQQLADFTRDTVHLGQREGAEVLYIDKIPGQQGLEMRSRIGHRMPLVLTGIGKALLLDADESEWRQLFLAHGELCHLPDFLARMRGYADAGFAFDLEENEPTIRCVAAPVYDAGNHVVAAISVASTVIYMPDARMQELVPHVKECAKKISLELGWRAPSFTP</sequence>
<dbReference type="SUPFAM" id="SSF46785">
    <property type="entry name" value="Winged helix' DNA-binding domain"/>
    <property type="match status" value="1"/>
</dbReference>